<organism evidence="1">
    <name type="scientific">Anguilla anguilla</name>
    <name type="common">European freshwater eel</name>
    <name type="synonym">Muraena anguilla</name>
    <dbReference type="NCBI Taxonomy" id="7936"/>
    <lineage>
        <taxon>Eukaryota</taxon>
        <taxon>Metazoa</taxon>
        <taxon>Chordata</taxon>
        <taxon>Craniata</taxon>
        <taxon>Vertebrata</taxon>
        <taxon>Euteleostomi</taxon>
        <taxon>Actinopterygii</taxon>
        <taxon>Neopterygii</taxon>
        <taxon>Teleostei</taxon>
        <taxon>Anguilliformes</taxon>
        <taxon>Anguillidae</taxon>
        <taxon>Anguilla</taxon>
    </lineage>
</organism>
<evidence type="ECO:0000313" key="1">
    <source>
        <dbReference type="EMBL" id="JAH04504.1"/>
    </source>
</evidence>
<protein>
    <submittedName>
        <fullName evidence="1">Uncharacterized protein</fullName>
    </submittedName>
</protein>
<dbReference type="EMBL" id="GBXM01104073">
    <property type="protein sequence ID" value="JAH04504.1"/>
    <property type="molecule type" value="Transcribed_RNA"/>
</dbReference>
<accession>A0A0E9PIZ8</accession>
<name>A0A0E9PIZ8_ANGAN</name>
<reference evidence="1" key="2">
    <citation type="journal article" date="2015" name="Fish Shellfish Immunol.">
        <title>Early steps in the European eel (Anguilla anguilla)-Vibrio vulnificus interaction in the gills: Role of the RtxA13 toxin.</title>
        <authorList>
            <person name="Callol A."/>
            <person name="Pajuelo D."/>
            <person name="Ebbesson L."/>
            <person name="Teles M."/>
            <person name="MacKenzie S."/>
            <person name="Amaro C."/>
        </authorList>
    </citation>
    <scope>NUCLEOTIDE SEQUENCE</scope>
</reference>
<reference evidence="1" key="1">
    <citation type="submission" date="2014-11" db="EMBL/GenBank/DDBJ databases">
        <authorList>
            <person name="Amaro Gonzalez C."/>
        </authorList>
    </citation>
    <scope>NUCLEOTIDE SEQUENCE</scope>
</reference>
<sequence>MNQQVPGHTGQKSGSSASKIKTGCKWIFQQENETVKWAAKPLFEMVISSFQKTDTKIL</sequence>
<proteinExistence type="predicted"/>
<dbReference type="AlphaFoldDB" id="A0A0E9PIZ8"/>